<evidence type="ECO:0008006" key="3">
    <source>
        <dbReference type="Google" id="ProtNLM"/>
    </source>
</evidence>
<dbReference type="KEGG" id="eaj:Q3M24_13290"/>
<accession>A0AAU8LQI6</accession>
<feature type="chain" id="PRO_5043583039" description="Outer membrane protein beta-barrel domain-containing protein" evidence="1">
    <location>
        <begin position="23"/>
        <end position="226"/>
    </location>
</feature>
<keyword evidence="1" id="KW-0732">Signal</keyword>
<organism evidence="2">
    <name type="scientific">Candidatus Electrothrix aestuarii</name>
    <dbReference type="NCBI Taxonomy" id="3062594"/>
    <lineage>
        <taxon>Bacteria</taxon>
        <taxon>Pseudomonadati</taxon>
        <taxon>Thermodesulfobacteriota</taxon>
        <taxon>Desulfobulbia</taxon>
        <taxon>Desulfobulbales</taxon>
        <taxon>Desulfobulbaceae</taxon>
        <taxon>Candidatus Electrothrix</taxon>
    </lineage>
</organism>
<evidence type="ECO:0000313" key="2">
    <source>
        <dbReference type="EMBL" id="XCN71285.1"/>
    </source>
</evidence>
<feature type="signal peptide" evidence="1">
    <location>
        <begin position="1"/>
        <end position="22"/>
    </location>
</feature>
<gene>
    <name evidence="2" type="ORF">Q3M24_13290</name>
</gene>
<reference evidence="2" key="2">
    <citation type="submission" date="2024-06" db="EMBL/GenBank/DDBJ databases">
        <authorList>
            <person name="Plum-Jensen L.E."/>
            <person name="Schramm A."/>
            <person name="Marshall I.P.G."/>
        </authorList>
    </citation>
    <scope>NUCLEOTIDE SEQUENCE</scope>
    <source>
        <strain evidence="2">Rat1</strain>
    </source>
</reference>
<evidence type="ECO:0000256" key="1">
    <source>
        <dbReference type="SAM" id="SignalP"/>
    </source>
</evidence>
<name>A0AAU8LQI6_9BACT</name>
<dbReference type="Gene3D" id="2.40.160.170">
    <property type="match status" value="1"/>
</dbReference>
<protein>
    <recommendedName>
        <fullName evidence="3">Outer membrane protein beta-barrel domain-containing protein</fullName>
    </recommendedName>
</protein>
<dbReference type="AlphaFoldDB" id="A0AAU8LQI6"/>
<dbReference type="EMBL" id="CP159373">
    <property type="protein sequence ID" value="XCN71285.1"/>
    <property type="molecule type" value="Genomic_DNA"/>
</dbReference>
<sequence length="226" mass="25352">MRKLYTFLAVSSFLALSSPVYAESGQFGLGIKGGTQGVGLELSMDVNSYIEVRAGINQISFDFDTTIGDIDYNFAPDFFTSSLLLDLHPFGNAFRFTVGTYINKNEIDVDGTYRQDLLSPELSRYADLIDQAHVVGTVEFETFAPYLGIGWTSNHYSESRWGVNIDLGIMFQGSPQVTELHVEDPWGVGDHPVAEAFAEQERQEIEKEIDEYEYYPVASLTLSYKF</sequence>
<reference evidence="2" key="1">
    <citation type="journal article" date="2024" name="Syst. Appl. Microbiol.">
        <title>First single-strain enrichments of Electrothrix cable bacteria, description of E. aestuarii sp. nov. and E. rattekaaiensis sp. nov., and proposal of a cable bacteria taxonomy following the rules of the SeqCode.</title>
        <authorList>
            <person name="Plum-Jensen L.E."/>
            <person name="Schramm A."/>
            <person name="Marshall I.P.G."/>
        </authorList>
    </citation>
    <scope>NUCLEOTIDE SEQUENCE</scope>
    <source>
        <strain evidence="2">Rat1</strain>
    </source>
</reference>
<proteinExistence type="predicted"/>